<proteinExistence type="inferred from homology"/>
<dbReference type="InterPro" id="IPR011050">
    <property type="entry name" value="Pectin_lyase_fold/virulence"/>
</dbReference>
<comment type="function">
    <text evidence="12">Pectinolytic enzyme involved in the degradation of xylogalacturonan (xga), a galacturonan backbone heavily substituted with xylose, and which is one important component of the hairy regions of pectin. Activity requires a galacturonic acid backbone substituted with xylose.</text>
</comment>
<dbReference type="Pfam" id="PF00295">
    <property type="entry name" value="Glyco_hydro_28"/>
    <property type="match status" value="1"/>
</dbReference>
<dbReference type="GO" id="GO:0005576">
    <property type="term" value="C:extracellular region"/>
    <property type="evidence" value="ECO:0007669"/>
    <property type="project" value="UniProtKB-SubCell"/>
</dbReference>
<dbReference type="GO" id="GO:0004650">
    <property type="term" value="F:polygalacturonase activity"/>
    <property type="evidence" value="ECO:0007669"/>
    <property type="project" value="InterPro"/>
</dbReference>
<keyword evidence="9 13" id="KW-0326">Glycosidase</keyword>
<evidence type="ECO:0000256" key="14">
    <source>
        <dbReference type="SAM" id="SignalP"/>
    </source>
</evidence>
<evidence type="ECO:0000313" key="16">
    <source>
        <dbReference type="Proteomes" id="UP000799324"/>
    </source>
</evidence>
<dbReference type="InterPro" id="IPR012334">
    <property type="entry name" value="Pectin_lyas_fold"/>
</dbReference>
<dbReference type="PANTHER" id="PTHR31736">
    <property type="match status" value="1"/>
</dbReference>
<keyword evidence="16" id="KW-1185">Reference proteome</keyword>
<dbReference type="PANTHER" id="PTHR31736:SF9">
    <property type="entry name" value="ENDO-XYLOGALACTURONAN HYDROLASE A-RELATED"/>
    <property type="match status" value="1"/>
</dbReference>
<keyword evidence="6 13" id="KW-0378">Hydrolase</keyword>
<dbReference type="EMBL" id="MU004407">
    <property type="protein sequence ID" value="KAF2652227.1"/>
    <property type="molecule type" value="Genomic_DNA"/>
</dbReference>
<evidence type="ECO:0000256" key="1">
    <source>
        <dbReference type="ARBA" id="ARBA00004613"/>
    </source>
</evidence>
<evidence type="ECO:0000256" key="12">
    <source>
        <dbReference type="ARBA" id="ARBA00037278"/>
    </source>
</evidence>
<dbReference type="InterPro" id="IPR000743">
    <property type="entry name" value="Glyco_hydro_28"/>
</dbReference>
<keyword evidence="4 14" id="KW-0732">Signal</keyword>
<name>A0A6A6SYV9_9PLEO</name>
<sequence length="364" mass="38691">MSLVHWTSLLFLLSAAGAFSRGLADPCIPTKSATDDEVPAINSALKECGNGGTIHIPESSVYQVASEVDFSQCHGCTFQVDGTLNISADWKKWTNTHTIFQLSNTRDIKIQGTGLINGNGLDMYGRWGYVIYNSTYAPLTFNITNASDINISGLRIQSPLGDVFKIKDATSISLSDISTKTGNDTLTNPNSVTTVDIASSSAIALSHLSIQDVYNCVSVQANSQNIHVSDVSCSGQLMGFVVDARIDVPAPAQPSNIAFSHLNISKALFATGFVALGVDVHATNVTWDDVRVDGVQSAVLITPCLGGTSTCWNGRGVQYQFENVGFGGYRGVATFNETVRCVAGNEGECGKVRFTDFFAEGTGG</sequence>
<gene>
    <name evidence="15" type="ORF">K491DRAFT_719150</name>
</gene>
<evidence type="ECO:0000256" key="3">
    <source>
        <dbReference type="ARBA" id="ARBA00022525"/>
    </source>
</evidence>
<keyword evidence="7" id="KW-0325">Glycoprotein</keyword>
<evidence type="ECO:0000256" key="10">
    <source>
        <dbReference type="ARBA" id="ARBA00023316"/>
    </source>
</evidence>
<keyword evidence="11" id="KW-0624">Polysaccharide degradation</keyword>
<feature type="chain" id="PRO_5025670278" evidence="14">
    <location>
        <begin position="25"/>
        <end position="364"/>
    </location>
</feature>
<comment type="similarity">
    <text evidence="2 13">Belongs to the glycosyl hydrolase 28 family.</text>
</comment>
<protein>
    <submittedName>
        <fullName evidence="15">Glycoside hydrolase family 28 protein</fullName>
    </submittedName>
</protein>
<dbReference type="Gene3D" id="2.160.20.10">
    <property type="entry name" value="Single-stranded right-handed beta-helix, Pectin lyase-like"/>
    <property type="match status" value="1"/>
</dbReference>
<dbReference type="Proteomes" id="UP000799324">
    <property type="component" value="Unassembled WGS sequence"/>
</dbReference>
<evidence type="ECO:0000313" key="15">
    <source>
        <dbReference type="EMBL" id="KAF2652227.1"/>
    </source>
</evidence>
<evidence type="ECO:0000256" key="11">
    <source>
        <dbReference type="ARBA" id="ARBA00023326"/>
    </source>
</evidence>
<keyword evidence="8" id="KW-0119">Carbohydrate metabolism</keyword>
<evidence type="ECO:0000256" key="8">
    <source>
        <dbReference type="ARBA" id="ARBA00023277"/>
    </source>
</evidence>
<dbReference type="AlphaFoldDB" id="A0A6A6SYV9"/>
<reference evidence="15" key="1">
    <citation type="journal article" date="2020" name="Stud. Mycol.">
        <title>101 Dothideomycetes genomes: a test case for predicting lifestyles and emergence of pathogens.</title>
        <authorList>
            <person name="Haridas S."/>
            <person name="Albert R."/>
            <person name="Binder M."/>
            <person name="Bloem J."/>
            <person name="Labutti K."/>
            <person name="Salamov A."/>
            <person name="Andreopoulos B."/>
            <person name="Baker S."/>
            <person name="Barry K."/>
            <person name="Bills G."/>
            <person name="Bluhm B."/>
            <person name="Cannon C."/>
            <person name="Castanera R."/>
            <person name="Culley D."/>
            <person name="Daum C."/>
            <person name="Ezra D."/>
            <person name="Gonzalez J."/>
            <person name="Henrissat B."/>
            <person name="Kuo A."/>
            <person name="Liang C."/>
            <person name="Lipzen A."/>
            <person name="Lutzoni F."/>
            <person name="Magnuson J."/>
            <person name="Mondo S."/>
            <person name="Nolan M."/>
            <person name="Ohm R."/>
            <person name="Pangilinan J."/>
            <person name="Park H.-J."/>
            <person name="Ramirez L."/>
            <person name="Alfaro M."/>
            <person name="Sun H."/>
            <person name="Tritt A."/>
            <person name="Yoshinaga Y."/>
            <person name="Zwiers L.-H."/>
            <person name="Turgeon B."/>
            <person name="Goodwin S."/>
            <person name="Spatafora J."/>
            <person name="Crous P."/>
            <person name="Grigoriev I."/>
        </authorList>
    </citation>
    <scope>NUCLEOTIDE SEQUENCE</scope>
    <source>
        <strain evidence="15">CBS 122681</strain>
    </source>
</reference>
<keyword evidence="3" id="KW-0964">Secreted</keyword>
<evidence type="ECO:0000256" key="2">
    <source>
        <dbReference type="ARBA" id="ARBA00008834"/>
    </source>
</evidence>
<comment type="subcellular location">
    <subcellularLocation>
        <location evidence="1">Secreted</location>
    </subcellularLocation>
</comment>
<evidence type="ECO:0000256" key="7">
    <source>
        <dbReference type="ARBA" id="ARBA00023180"/>
    </source>
</evidence>
<keyword evidence="10" id="KW-0961">Cell wall biogenesis/degradation</keyword>
<evidence type="ECO:0000256" key="6">
    <source>
        <dbReference type="ARBA" id="ARBA00022801"/>
    </source>
</evidence>
<evidence type="ECO:0000256" key="9">
    <source>
        <dbReference type="ARBA" id="ARBA00023295"/>
    </source>
</evidence>
<dbReference type="GO" id="GO:0000272">
    <property type="term" value="P:polysaccharide catabolic process"/>
    <property type="evidence" value="ECO:0007669"/>
    <property type="project" value="UniProtKB-KW"/>
</dbReference>
<keyword evidence="5" id="KW-0677">Repeat</keyword>
<dbReference type="SUPFAM" id="SSF51126">
    <property type="entry name" value="Pectin lyase-like"/>
    <property type="match status" value="1"/>
</dbReference>
<evidence type="ECO:0000256" key="4">
    <source>
        <dbReference type="ARBA" id="ARBA00022729"/>
    </source>
</evidence>
<evidence type="ECO:0000256" key="13">
    <source>
        <dbReference type="RuleBase" id="RU361169"/>
    </source>
</evidence>
<evidence type="ECO:0000256" key="5">
    <source>
        <dbReference type="ARBA" id="ARBA00022737"/>
    </source>
</evidence>
<feature type="signal peptide" evidence="14">
    <location>
        <begin position="1"/>
        <end position="24"/>
    </location>
</feature>
<accession>A0A6A6SYV9</accession>
<dbReference type="GO" id="GO:0071555">
    <property type="term" value="P:cell wall organization"/>
    <property type="evidence" value="ECO:0007669"/>
    <property type="project" value="UniProtKB-KW"/>
</dbReference>
<dbReference type="OrthoDB" id="187139at2759"/>
<organism evidence="15 16">
    <name type="scientific">Lophiostoma macrostomum CBS 122681</name>
    <dbReference type="NCBI Taxonomy" id="1314788"/>
    <lineage>
        <taxon>Eukaryota</taxon>
        <taxon>Fungi</taxon>
        <taxon>Dikarya</taxon>
        <taxon>Ascomycota</taxon>
        <taxon>Pezizomycotina</taxon>
        <taxon>Dothideomycetes</taxon>
        <taxon>Pleosporomycetidae</taxon>
        <taxon>Pleosporales</taxon>
        <taxon>Lophiostomataceae</taxon>
        <taxon>Lophiostoma</taxon>
    </lineage>
</organism>